<dbReference type="RefSeq" id="WP_150938479.1">
    <property type="nucleotide sequence ID" value="NZ_VYTZ01000015.1"/>
</dbReference>
<dbReference type="CDD" id="cd07043">
    <property type="entry name" value="STAS_anti-anti-sigma_factors"/>
    <property type="match status" value="1"/>
</dbReference>
<accession>A0A5J5JWT3</accession>
<dbReference type="PROSITE" id="PS50801">
    <property type="entry name" value="STAS"/>
    <property type="match status" value="1"/>
</dbReference>
<dbReference type="Pfam" id="PF01740">
    <property type="entry name" value="STAS"/>
    <property type="match status" value="1"/>
</dbReference>
<evidence type="ECO:0000313" key="3">
    <source>
        <dbReference type="EMBL" id="KAA9374577.1"/>
    </source>
</evidence>
<proteinExistence type="predicted"/>
<protein>
    <submittedName>
        <fullName evidence="3">STAS domain-containing protein</fullName>
    </submittedName>
</protein>
<reference evidence="3 4" key="1">
    <citation type="submission" date="2019-09" db="EMBL/GenBank/DDBJ databases">
        <title>Screening of Novel Bioactive Compounds from Soil-Associated.</title>
        <authorList>
            <person name="Gong X."/>
        </authorList>
    </citation>
    <scope>NUCLEOTIDE SEQUENCE [LARGE SCALE GENOMIC DNA]</scope>
    <source>
        <strain evidence="3 4">Gxj-6</strain>
    </source>
</reference>
<dbReference type="Gene3D" id="3.30.750.24">
    <property type="entry name" value="STAS domain"/>
    <property type="match status" value="1"/>
</dbReference>
<comment type="caution">
    <text evidence="3">The sequence shown here is derived from an EMBL/GenBank/DDBJ whole genome shotgun (WGS) entry which is preliminary data.</text>
</comment>
<evidence type="ECO:0000313" key="4">
    <source>
        <dbReference type="Proteomes" id="UP000327011"/>
    </source>
</evidence>
<dbReference type="Proteomes" id="UP000327011">
    <property type="component" value="Unassembled WGS sequence"/>
</dbReference>
<dbReference type="SUPFAM" id="SSF52091">
    <property type="entry name" value="SpoIIaa-like"/>
    <property type="match status" value="1"/>
</dbReference>
<evidence type="ECO:0000259" key="2">
    <source>
        <dbReference type="PROSITE" id="PS50801"/>
    </source>
</evidence>
<organism evidence="3 4">
    <name type="scientific">Microbispora cellulosiformans</name>
    <dbReference type="NCBI Taxonomy" id="2614688"/>
    <lineage>
        <taxon>Bacteria</taxon>
        <taxon>Bacillati</taxon>
        <taxon>Actinomycetota</taxon>
        <taxon>Actinomycetes</taxon>
        <taxon>Streptosporangiales</taxon>
        <taxon>Streptosporangiaceae</taxon>
        <taxon>Microbispora</taxon>
    </lineage>
</organism>
<keyword evidence="4" id="KW-1185">Reference proteome</keyword>
<feature type="region of interest" description="Disordered" evidence="1">
    <location>
        <begin position="122"/>
        <end position="148"/>
    </location>
</feature>
<gene>
    <name evidence="3" type="ORF">F5972_30520</name>
</gene>
<sequence>MELFIEVIHREPDSAVVTVGGELDVFSAARLEAVIAPLVADGRVHLVIDAVRLRFCDLAGVRLLERVHDDAAAAAGGLIVWASRPLRRLLSLLWPEGLPGRPTVVRAAPAIPSRRPQPVLLHGSSLDLLPPAPGPDRASTRTPAAADRERRAALLDQSRRLRAEAAARREILCERARSLCANLAAAHERLAAIHLALRDRQSDVLTCDGVAHRRKAAHVRRQAEVFSRR</sequence>
<evidence type="ECO:0000256" key="1">
    <source>
        <dbReference type="SAM" id="MobiDB-lite"/>
    </source>
</evidence>
<feature type="domain" description="STAS" evidence="2">
    <location>
        <begin position="4"/>
        <end position="98"/>
    </location>
</feature>
<dbReference type="InterPro" id="IPR002645">
    <property type="entry name" value="STAS_dom"/>
</dbReference>
<dbReference type="AlphaFoldDB" id="A0A5J5JWT3"/>
<dbReference type="InterPro" id="IPR036513">
    <property type="entry name" value="STAS_dom_sf"/>
</dbReference>
<dbReference type="EMBL" id="VYTZ01000015">
    <property type="protein sequence ID" value="KAA9374577.1"/>
    <property type="molecule type" value="Genomic_DNA"/>
</dbReference>
<name>A0A5J5JWT3_9ACTN</name>